<dbReference type="SUPFAM" id="SSF48452">
    <property type="entry name" value="TPR-like"/>
    <property type="match status" value="3"/>
</dbReference>
<dbReference type="Gene3D" id="1.25.40.10">
    <property type="entry name" value="Tetratricopeptide repeat domain"/>
    <property type="match status" value="5"/>
</dbReference>
<dbReference type="Proteomes" id="UP000435649">
    <property type="component" value="Unassembled WGS sequence"/>
</dbReference>
<name>A0A844G007_9BACT</name>
<dbReference type="EMBL" id="VUNS01000003">
    <property type="protein sequence ID" value="MST96292.1"/>
    <property type="molecule type" value="Genomic_DNA"/>
</dbReference>
<evidence type="ECO:0000256" key="3">
    <source>
        <dbReference type="PROSITE-ProRule" id="PRU00339"/>
    </source>
</evidence>
<dbReference type="InterPro" id="IPR018704">
    <property type="entry name" value="SecYEG/CpoB_TPR"/>
</dbReference>
<evidence type="ECO:0000259" key="5">
    <source>
        <dbReference type="Pfam" id="PF09976"/>
    </source>
</evidence>
<proteinExistence type="predicted"/>
<feature type="domain" description="Ancillary SecYEG translocon subunit/Cell division coordinator CpoB TPR" evidence="5">
    <location>
        <begin position="526"/>
        <end position="678"/>
    </location>
</feature>
<dbReference type="PANTHER" id="PTHR45586">
    <property type="entry name" value="TPR REPEAT-CONTAINING PROTEIN PA4667"/>
    <property type="match status" value="1"/>
</dbReference>
<dbReference type="InterPro" id="IPR011990">
    <property type="entry name" value="TPR-like_helical_dom_sf"/>
</dbReference>
<keyword evidence="4" id="KW-0732">Signal</keyword>
<feature type="signal peptide" evidence="4">
    <location>
        <begin position="1"/>
        <end position="24"/>
    </location>
</feature>
<keyword evidence="1" id="KW-0677">Repeat</keyword>
<dbReference type="SMART" id="SM00028">
    <property type="entry name" value="TPR"/>
    <property type="match status" value="6"/>
</dbReference>
<evidence type="ECO:0000313" key="7">
    <source>
        <dbReference type="Proteomes" id="UP000435649"/>
    </source>
</evidence>
<evidence type="ECO:0000256" key="4">
    <source>
        <dbReference type="SAM" id="SignalP"/>
    </source>
</evidence>
<dbReference type="Pfam" id="PF13432">
    <property type="entry name" value="TPR_16"/>
    <property type="match status" value="2"/>
</dbReference>
<dbReference type="PROSITE" id="PS50005">
    <property type="entry name" value="TPR"/>
    <property type="match status" value="1"/>
</dbReference>
<feature type="chain" id="PRO_5032975731" evidence="4">
    <location>
        <begin position="25"/>
        <end position="835"/>
    </location>
</feature>
<reference evidence="6 7" key="1">
    <citation type="submission" date="2019-08" db="EMBL/GenBank/DDBJ databases">
        <title>In-depth cultivation of the pig gut microbiome towards novel bacterial diversity and tailored functional studies.</title>
        <authorList>
            <person name="Wylensek D."/>
            <person name="Hitch T.C.A."/>
            <person name="Clavel T."/>
        </authorList>
    </citation>
    <scope>NUCLEOTIDE SEQUENCE [LARGE SCALE GENOMIC DNA]</scope>
    <source>
        <strain evidence="6 7">BBE-744-WT-12</strain>
    </source>
</reference>
<dbReference type="Pfam" id="PF13174">
    <property type="entry name" value="TPR_6"/>
    <property type="match status" value="1"/>
</dbReference>
<sequence>MKKGLFITAAAGALFFAFLSPLFADEASERRLGEEALSAGDYKSAAKFFDNARLIAGDDAERWGVNTLSMAEAKLRDGDVEEAKQLLAEYRSRFPARSAGMLPGLILMAEKRYGEAETFFASLASGASDPGVACAAELGIGEARLRQKNYKGALEKFEQIENENADLPQWVRRAHEARIFTLLESGNLTAAAVLLSSGKFRADDAEHWLCLDLLYLLRSRKFDQFYTGWGELRKKGWKNPAPVLYLLAADGARLALEMKQPEAAARLWADAFDLADTDPERQNALRELINLQSGSDPVQAAETVRRYLKFFPDAPDRTGLLMRGARLLARAGKPGDAVELYSRITGDNRIPAASRLVAAREAAVAASNAGMFSVAEKMFRYLVDQAEAPAQKLEGELLLGEHYFRRGDFVRAAELMKTVADANGPNADTARYWLLQSLIPLGRYAEAAPIAEKLRDAREAKYRVAAEYFRAFLLEKRGQAAAARSEYERFLILHPDSDFVSAAMLSAAELALALRDFPAAADGFFRYAERKPAPADAPRALYLAMQSGCFGGDREVVDKALKLLDSRFPDSAAGIESRLQLADYLETEGDGAAAETQLAELEKRGAAKNPEVAAEILYRRAKISASSGKTAEAMAQLETLLEKFPAGPFAADAAMMAGNLEADAGHYAAALAFYTKARELRPEGLFGRVAAGRIADMRYSIYAETLDPADLKAAAELYEMLSQESSNPRLQLQSLYKLGKCRELSDELEKALEVYNRVLYLALDQKRNGLVPDAVWTGKAGYAAALAYLKPGTPAGARNALRVTWILEELQLPTGEDFDRVRQEIQRKYNLQRKP</sequence>
<evidence type="ECO:0000313" key="6">
    <source>
        <dbReference type="EMBL" id="MST96292.1"/>
    </source>
</evidence>
<comment type="caution">
    <text evidence="6">The sequence shown here is derived from an EMBL/GenBank/DDBJ whole genome shotgun (WGS) entry which is preliminary data.</text>
</comment>
<dbReference type="RefSeq" id="WP_106053906.1">
    <property type="nucleotide sequence ID" value="NZ_CALXOB010000006.1"/>
</dbReference>
<keyword evidence="7" id="KW-1185">Reference proteome</keyword>
<protein>
    <submittedName>
        <fullName evidence="6">Tetratricopeptide repeat protein</fullName>
    </submittedName>
</protein>
<evidence type="ECO:0000256" key="2">
    <source>
        <dbReference type="ARBA" id="ARBA00022803"/>
    </source>
</evidence>
<dbReference type="InterPro" id="IPR051012">
    <property type="entry name" value="CellSynth/LPSAsmb/PSIAsmb"/>
</dbReference>
<dbReference type="AlphaFoldDB" id="A0A844G007"/>
<keyword evidence="2 3" id="KW-0802">TPR repeat</keyword>
<dbReference type="InterPro" id="IPR019734">
    <property type="entry name" value="TPR_rpt"/>
</dbReference>
<organism evidence="6 7">
    <name type="scientific">Victivallis lenta</name>
    <dbReference type="NCBI Taxonomy" id="2606640"/>
    <lineage>
        <taxon>Bacteria</taxon>
        <taxon>Pseudomonadati</taxon>
        <taxon>Lentisphaerota</taxon>
        <taxon>Lentisphaeria</taxon>
        <taxon>Victivallales</taxon>
        <taxon>Victivallaceae</taxon>
        <taxon>Victivallis</taxon>
    </lineage>
</organism>
<dbReference type="PANTHER" id="PTHR45586:SF1">
    <property type="entry name" value="LIPOPOLYSACCHARIDE ASSEMBLY PROTEIN B"/>
    <property type="match status" value="1"/>
</dbReference>
<dbReference type="Pfam" id="PF09976">
    <property type="entry name" value="TPR_21"/>
    <property type="match status" value="1"/>
</dbReference>
<gene>
    <name evidence="6" type="ORF">FYJ85_04420</name>
</gene>
<accession>A0A844G007</accession>
<feature type="repeat" description="TPR" evidence="3">
    <location>
        <begin position="651"/>
        <end position="684"/>
    </location>
</feature>
<evidence type="ECO:0000256" key="1">
    <source>
        <dbReference type="ARBA" id="ARBA00022737"/>
    </source>
</evidence>